<feature type="transmembrane region" description="Helical" evidence="1">
    <location>
        <begin position="30"/>
        <end position="49"/>
    </location>
</feature>
<dbReference type="OrthoDB" id="2686513at2759"/>
<name>A0A0D0CEI0_9AGAR</name>
<evidence type="ECO:0000256" key="1">
    <source>
        <dbReference type="SAM" id="Phobius"/>
    </source>
</evidence>
<keyword evidence="1" id="KW-0812">Transmembrane</keyword>
<organism evidence="2 3">
    <name type="scientific">Collybiopsis luxurians FD-317 M1</name>
    <dbReference type="NCBI Taxonomy" id="944289"/>
    <lineage>
        <taxon>Eukaryota</taxon>
        <taxon>Fungi</taxon>
        <taxon>Dikarya</taxon>
        <taxon>Basidiomycota</taxon>
        <taxon>Agaricomycotina</taxon>
        <taxon>Agaricomycetes</taxon>
        <taxon>Agaricomycetidae</taxon>
        <taxon>Agaricales</taxon>
        <taxon>Marasmiineae</taxon>
        <taxon>Omphalotaceae</taxon>
        <taxon>Collybiopsis</taxon>
        <taxon>Collybiopsis luxurians</taxon>
    </lineage>
</organism>
<evidence type="ECO:0000313" key="2">
    <source>
        <dbReference type="EMBL" id="KIK56437.1"/>
    </source>
</evidence>
<proteinExistence type="predicted"/>
<keyword evidence="1" id="KW-1133">Transmembrane helix</keyword>
<keyword evidence="1" id="KW-0472">Membrane</keyword>
<dbReference type="EMBL" id="KN834798">
    <property type="protein sequence ID" value="KIK56437.1"/>
    <property type="molecule type" value="Genomic_DNA"/>
</dbReference>
<accession>A0A0D0CEI0</accession>
<protein>
    <submittedName>
        <fullName evidence="2">Uncharacterized protein</fullName>
    </submittedName>
</protein>
<keyword evidence="3" id="KW-1185">Reference proteome</keyword>
<dbReference type="HOGENOM" id="CLU_133951_1_0_1"/>
<dbReference type="AlphaFoldDB" id="A0A0D0CEI0"/>
<evidence type="ECO:0000313" key="3">
    <source>
        <dbReference type="Proteomes" id="UP000053593"/>
    </source>
</evidence>
<feature type="transmembrane region" description="Helical" evidence="1">
    <location>
        <begin position="69"/>
        <end position="91"/>
    </location>
</feature>
<reference evidence="2 3" key="1">
    <citation type="submission" date="2014-04" db="EMBL/GenBank/DDBJ databases">
        <title>Evolutionary Origins and Diversification of the Mycorrhizal Mutualists.</title>
        <authorList>
            <consortium name="DOE Joint Genome Institute"/>
            <consortium name="Mycorrhizal Genomics Consortium"/>
            <person name="Kohler A."/>
            <person name="Kuo A."/>
            <person name="Nagy L.G."/>
            <person name="Floudas D."/>
            <person name="Copeland A."/>
            <person name="Barry K.W."/>
            <person name="Cichocki N."/>
            <person name="Veneault-Fourrey C."/>
            <person name="LaButti K."/>
            <person name="Lindquist E.A."/>
            <person name="Lipzen A."/>
            <person name="Lundell T."/>
            <person name="Morin E."/>
            <person name="Murat C."/>
            <person name="Riley R."/>
            <person name="Ohm R."/>
            <person name="Sun H."/>
            <person name="Tunlid A."/>
            <person name="Henrissat B."/>
            <person name="Grigoriev I.V."/>
            <person name="Hibbett D.S."/>
            <person name="Martin F."/>
        </authorList>
    </citation>
    <scope>NUCLEOTIDE SEQUENCE [LARGE SCALE GENOMIC DNA]</scope>
    <source>
        <strain evidence="2 3">FD-317 M1</strain>
    </source>
</reference>
<dbReference type="Proteomes" id="UP000053593">
    <property type="component" value="Unassembled WGS sequence"/>
</dbReference>
<sequence>MTLRRAYKTRNELRQLRIPLVDIILRDGSLYFGIMAFANAINISTFYVSVNSIIPSDYNSQPLQYPFPYMRGALSTFASSMSVTMMSRLMFNLHKVAESGLHTSPITIIQGTVSTFNASPPENPLSGTSGSLNEV</sequence>
<gene>
    <name evidence="2" type="ORF">GYMLUDRAFT_247932</name>
</gene>